<evidence type="ECO:0000313" key="11">
    <source>
        <dbReference type="Proteomes" id="UP000462760"/>
    </source>
</evidence>
<dbReference type="GO" id="GO:0004190">
    <property type="term" value="F:aspartic-type endopeptidase activity"/>
    <property type="evidence" value="ECO:0007669"/>
    <property type="project" value="InterPro"/>
</dbReference>
<dbReference type="InterPro" id="IPR010627">
    <property type="entry name" value="Prepilin_pept_A24_N"/>
</dbReference>
<comment type="caution">
    <text evidence="10">The sequence shown here is derived from an EMBL/GenBank/DDBJ whole genome shotgun (WGS) entry which is preliminary data.</text>
</comment>
<dbReference type="RefSeq" id="WP_154483400.1">
    <property type="nucleotide sequence ID" value="NZ_VULR01000004.1"/>
</dbReference>
<feature type="transmembrane region" description="Helical" evidence="7">
    <location>
        <begin position="147"/>
        <end position="168"/>
    </location>
</feature>
<feature type="domain" description="Prepilin type IV endopeptidase peptidase" evidence="8">
    <location>
        <begin position="104"/>
        <end position="208"/>
    </location>
</feature>
<dbReference type="EMBL" id="VULR01000004">
    <property type="protein sequence ID" value="MSS42854.1"/>
    <property type="molecule type" value="Genomic_DNA"/>
</dbReference>
<evidence type="ECO:0000259" key="9">
    <source>
        <dbReference type="Pfam" id="PF06750"/>
    </source>
</evidence>
<feature type="transmembrane region" description="Helical" evidence="7">
    <location>
        <begin position="69"/>
        <end position="90"/>
    </location>
</feature>
<dbReference type="PANTHER" id="PTHR30487">
    <property type="entry name" value="TYPE 4 PREPILIN-LIKE PROTEINS LEADER PEPTIDE-PROCESSING ENZYME"/>
    <property type="match status" value="1"/>
</dbReference>
<feature type="transmembrane region" description="Helical" evidence="7">
    <location>
        <begin position="180"/>
        <end position="213"/>
    </location>
</feature>
<evidence type="ECO:0000256" key="2">
    <source>
        <dbReference type="ARBA" id="ARBA00005801"/>
    </source>
</evidence>
<keyword evidence="6 7" id="KW-0472">Membrane</keyword>
<dbReference type="InterPro" id="IPR000045">
    <property type="entry name" value="Prepilin_IV_endopep_pep"/>
</dbReference>
<evidence type="ECO:0000256" key="5">
    <source>
        <dbReference type="ARBA" id="ARBA00022989"/>
    </source>
</evidence>
<dbReference type="AlphaFoldDB" id="A0A844FFT3"/>
<evidence type="ECO:0000256" key="3">
    <source>
        <dbReference type="ARBA" id="ARBA00022475"/>
    </source>
</evidence>
<accession>A0A844FFT3</accession>
<evidence type="ECO:0000256" key="4">
    <source>
        <dbReference type="ARBA" id="ARBA00022692"/>
    </source>
</evidence>
<feature type="domain" description="Prepilin peptidase A24 N-terminal" evidence="9">
    <location>
        <begin position="8"/>
        <end position="88"/>
    </location>
</feature>
<feature type="transmembrane region" description="Helical" evidence="7">
    <location>
        <begin position="96"/>
        <end position="116"/>
    </location>
</feature>
<feature type="transmembrane region" description="Helical" evidence="7">
    <location>
        <begin position="225"/>
        <end position="248"/>
    </location>
</feature>
<evidence type="ECO:0000313" key="10">
    <source>
        <dbReference type="EMBL" id="MSS42854.1"/>
    </source>
</evidence>
<evidence type="ECO:0000256" key="7">
    <source>
        <dbReference type="SAM" id="Phobius"/>
    </source>
</evidence>
<evidence type="ECO:0000256" key="6">
    <source>
        <dbReference type="ARBA" id="ARBA00023136"/>
    </source>
</evidence>
<feature type="transmembrane region" description="Helical" evidence="7">
    <location>
        <begin position="123"/>
        <end position="141"/>
    </location>
</feature>
<reference evidence="10 11" key="1">
    <citation type="submission" date="2019-08" db="EMBL/GenBank/DDBJ databases">
        <title>In-depth cultivation of the pig gut microbiome towards novel bacterial diversity and tailored functional studies.</title>
        <authorList>
            <person name="Wylensek D."/>
            <person name="Hitch T.C.A."/>
            <person name="Clavel T."/>
        </authorList>
    </citation>
    <scope>NUCLEOTIDE SEQUENCE [LARGE SCALE GENOMIC DNA]</scope>
    <source>
        <strain evidence="10 11">Med78-601-WT-4W-RMD-3</strain>
    </source>
</reference>
<protein>
    <submittedName>
        <fullName evidence="10">Prepilin peptidase</fullName>
    </submittedName>
</protein>
<proteinExistence type="inferred from homology"/>
<dbReference type="Gene3D" id="1.20.120.1220">
    <property type="match status" value="1"/>
</dbReference>
<keyword evidence="3" id="KW-1003">Cell membrane</keyword>
<dbReference type="PANTHER" id="PTHR30487:SF0">
    <property type="entry name" value="PREPILIN LEADER PEPTIDASE_N-METHYLTRANSFERASE-RELATED"/>
    <property type="match status" value="1"/>
</dbReference>
<dbReference type="GO" id="GO:0005886">
    <property type="term" value="C:plasma membrane"/>
    <property type="evidence" value="ECO:0007669"/>
    <property type="project" value="UniProtKB-SubCell"/>
</dbReference>
<dbReference type="Pfam" id="PF06750">
    <property type="entry name" value="A24_N_bact"/>
    <property type="match status" value="1"/>
</dbReference>
<evidence type="ECO:0000259" key="8">
    <source>
        <dbReference type="Pfam" id="PF01478"/>
    </source>
</evidence>
<sequence length="252" mass="28706">MKIIILTLGLIIGYFLNLYIYRLLWEEGLVAPSSHCLKYFTSFKYYGSILGPSFNCKGDKCRYCKERVVLQYLLVEALNGFTYLTLYNYFGVGLQFVFYAVVVDILIIVSVVDYYFQIIPDKCHIFLLISTFIYKLLQFLLYDISPYFLNSIIGLIVSSGIFLLIAILSKGGIGGGDIKLIGILGFILGFKLSLLNILISFFVGAFVSVFLIFFKIKDKKDSIAFGPFISIAFLITILEGKNIIFWYFNSLF</sequence>
<dbReference type="Proteomes" id="UP000462760">
    <property type="component" value="Unassembled WGS sequence"/>
</dbReference>
<dbReference type="Pfam" id="PF01478">
    <property type="entry name" value="Peptidase_A24"/>
    <property type="match status" value="1"/>
</dbReference>
<feature type="transmembrane region" description="Helical" evidence="7">
    <location>
        <begin position="6"/>
        <end position="25"/>
    </location>
</feature>
<dbReference type="GO" id="GO:0006465">
    <property type="term" value="P:signal peptide processing"/>
    <property type="evidence" value="ECO:0007669"/>
    <property type="project" value="TreeGrafter"/>
</dbReference>
<comment type="similarity">
    <text evidence="2">Belongs to the peptidase A24 family.</text>
</comment>
<organism evidence="10 11">
    <name type="scientific">Anaerosalibacter bizertensis</name>
    <dbReference type="NCBI Taxonomy" id="932217"/>
    <lineage>
        <taxon>Bacteria</taxon>
        <taxon>Bacillati</taxon>
        <taxon>Bacillota</taxon>
        <taxon>Tissierellia</taxon>
        <taxon>Tissierellales</taxon>
        <taxon>Sporanaerobacteraceae</taxon>
        <taxon>Anaerosalibacter</taxon>
    </lineage>
</organism>
<comment type="subcellular location">
    <subcellularLocation>
        <location evidence="1">Cell membrane</location>
        <topology evidence="1">Multi-pass membrane protein</topology>
    </subcellularLocation>
</comment>
<evidence type="ECO:0000256" key="1">
    <source>
        <dbReference type="ARBA" id="ARBA00004651"/>
    </source>
</evidence>
<name>A0A844FFT3_9FIRM</name>
<dbReference type="InterPro" id="IPR050882">
    <property type="entry name" value="Prepilin_peptidase/N-MTase"/>
</dbReference>
<keyword evidence="5 7" id="KW-1133">Transmembrane helix</keyword>
<dbReference type="OrthoDB" id="9789291at2"/>
<keyword evidence="4 7" id="KW-0812">Transmembrane</keyword>
<gene>
    <name evidence="10" type="ORF">FYJ27_03780</name>
</gene>